<sequence length="235" mass="26995">MTTRSFLMTHRHPRLTDAERTALNNAVAHVREVPARHVLVREGVPLSQCTLLTRGFIHRYKDTQDGRRQILALHIPGDFVDLHSYPLKRLEHSVAATTDVEIAVFPHQAIRELTLISPNLTELLWRSTLIDAAINREWLVSIGARSAAVRIAHLFCELRARMERVGMADEHGFELPITQVDLADATGLTPVHTNRMVRQLRDQKLVDFRDRRVVIHDLDRLIDFAQFDTGYLFFD</sequence>
<dbReference type="Pfam" id="PF00027">
    <property type="entry name" value="cNMP_binding"/>
    <property type="match status" value="1"/>
</dbReference>
<evidence type="ECO:0000313" key="5">
    <source>
        <dbReference type="EMBL" id="TDN83570.1"/>
    </source>
</evidence>
<dbReference type="CDD" id="cd00038">
    <property type="entry name" value="CAP_ED"/>
    <property type="match status" value="1"/>
</dbReference>
<protein>
    <submittedName>
        <fullName evidence="5">CRP-like cAMP-binding protein</fullName>
    </submittedName>
</protein>
<dbReference type="InterPro" id="IPR000595">
    <property type="entry name" value="cNMP-bd_dom"/>
</dbReference>
<dbReference type="InterPro" id="IPR018490">
    <property type="entry name" value="cNMP-bd_dom_sf"/>
</dbReference>
<dbReference type="Gene3D" id="1.10.10.10">
    <property type="entry name" value="Winged helix-like DNA-binding domain superfamily/Winged helix DNA-binding domain"/>
    <property type="match status" value="1"/>
</dbReference>
<keyword evidence="6" id="KW-1185">Reference proteome</keyword>
<dbReference type="PROSITE" id="PS51063">
    <property type="entry name" value="HTH_CRP_2"/>
    <property type="match status" value="1"/>
</dbReference>
<evidence type="ECO:0000256" key="1">
    <source>
        <dbReference type="ARBA" id="ARBA00023015"/>
    </source>
</evidence>
<dbReference type="SUPFAM" id="SSF51206">
    <property type="entry name" value="cAMP-binding domain-like"/>
    <property type="match status" value="1"/>
</dbReference>
<dbReference type="InterPro" id="IPR012318">
    <property type="entry name" value="HTH_CRP"/>
</dbReference>
<dbReference type="Pfam" id="PF13545">
    <property type="entry name" value="HTH_Crp_2"/>
    <property type="match status" value="1"/>
</dbReference>
<keyword evidence="2" id="KW-0238">DNA-binding</keyword>
<keyword evidence="1" id="KW-0805">Transcription regulation</keyword>
<dbReference type="Proteomes" id="UP000295493">
    <property type="component" value="Unassembled WGS sequence"/>
</dbReference>
<evidence type="ECO:0000313" key="6">
    <source>
        <dbReference type="Proteomes" id="UP000295493"/>
    </source>
</evidence>
<dbReference type="InterPro" id="IPR014710">
    <property type="entry name" value="RmlC-like_jellyroll"/>
</dbReference>
<dbReference type="GO" id="GO:0006355">
    <property type="term" value="P:regulation of DNA-templated transcription"/>
    <property type="evidence" value="ECO:0007669"/>
    <property type="project" value="InterPro"/>
</dbReference>
<evidence type="ECO:0000256" key="2">
    <source>
        <dbReference type="ARBA" id="ARBA00023125"/>
    </source>
</evidence>
<gene>
    <name evidence="5" type="ORF">EV664_10453</name>
</gene>
<dbReference type="EMBL" id="SNWD01000004">
    <property type="protein sequence ID" value="TDN83570.1"/>
    <property type="molecule type" value="Genomic_DNA"/>
</dbReference>
<dbReference type="SMART" id="SM00419">
    <property type="entry name" value="HTH_CRP"/>
    <property type="match status" value="1"/>
</dbReference>
<proteinExistence type="predicted"/>
<dbReference type="InterPro" id="IPR036388">
    <property type="entry name" value="WH-like_DNA-bd_sf"/>
</dbReference>
<dbReference type="InterPro" id="IPR036390">
    <property type="entry name" value="WH_DNA-bd_sf"/>
</dbReference>
<keyword evidence="3" id="KW-0804">Transcription</keyword>
<reference evidence="5 6" key="1">
    <citation type="submission" date="2019-03" db="EMBL/GenBank/DDBJ databases">
        <title>Genomic Encyclopedia of Type Strains, Phase IV (KMG-IV): sequencing the most valuable type-strain genomes for metagenomic binning, comparative biology and taxonomic classification.</title>
        <authorList>
            <person name="Goeker M."/>
        </authorList>
    </citation>
    <scope>NUCLEOTIDE SEQUENCE [LARGE SCALE GENOMIC DNA]</scope>
    <source>
        <strain evidence="5 6">DSM 25059</strain>
    </source>
</reference>
<evidence type="ECO:0000259" key="4">
    <source>
        <dbReference type="PROSITE" id="PS51063"/>
    </source>
</evidence>
<organism evidence="5 6">
    <name type="scientific">Stakelama pacifica</name>
    <dbReference type="NCBI Taxonomy" id="517720"/>
    <lineage>
        <taxon>Bacteria</taxon>
        <taxon>Pseudomonadati</taxon>
        <taxon>Pseudomonadota</taxon>
        <taxon>Alphaproteobacteria</taxon>
        <taxon>Sphingomonadales</taxon>
        <taxon>Sphingomonadaceae</taxon>
        <taxon>Stakelama</taxon>
    </lineage>
</organism>
<name>A0A4R6FR18_9SPHN</name>
<dbReference type="OrthoDB" id="6155297at2"/>
<dbReference type="SUPFAM" id="SSF46785">
    <property type="entry name" value="Winged helix' DNA-binding domain"/>
    <property type="match status" value="1"/>
</dbReference>
<feature type="domain" description="HTH crp-type" evidence="4">
    <location>
        <begin position="145"/>
        <end position="219"/>
    </location>
</feature>
<accession>A0A4R6FR18</accession>
<dbReference type="RefSeq" id="WP_133495130.1">
    <property type="nucleotide sequence ID" value="NZ_BMLU01000004.1"/>
</dbReference>
<comment type="caution">
    <text evidence="5">The sequence shown here is derived from an EMBL/GenBank/DDBJ whole genome shotgun (WGS) entry which is preliminary data.</text>
</comment>
<dbReference type="Gene3D" id="2.60.120.10">
    <property type="entry name" value="Jelly Rolls"/>
    <property type="match status" value="1"/>
</dbReference>
<dbReference type="GO" id="GO:0003677">
    <property type="term" value="F:DNA binding"/>
    <property type="evidence" value="ECO:0007669"/>
    <property type="project" value="UniProtKB-KW"/>
</dbReference>
<evidence type="ECO:0000256" key="3">
    <source>
        <dbReference type="ARBA" id="ARBA00023163"/>
    </source>
</evidence>
<dbReference type="AlphaFoldDB" id="A0A4R6FR18"/>